<organism evidence="1">
    <name type="scientific">Compsopogon caeruleus</name>
    <dbReference type="NCBI Taxonomy" id="31354"/>
    <lineage>
        <taxon>Eukaryota</taxon>
        <taxon>Rhodophyta</taxon>
        <taxon>Compsopogonophyceae</taxon>
        <taxon>Compsopogonales</taxon>
        <taxon>Compsopogonaceae</taxon>
        <taxon>Compsopogon</taxon>
    </lineage>
</organism>
<dbReference type="AlphaFoldDB" id="A0A7S1T4Q6"/>
<dbReference type="EMBL" id="HBGH01000444">
    <property type="protein sequence ID" value="CAD9221039.1"/>
    <property type="molecule type" value="Transcribed_RNA"/>
</dbReference>
<proteinExistence type="predicted"/>
<gene>
    <name evidence="1" type="ORF">CCAE0312_LOCUS228</name>
</gene>
<sequence>MGFFIICRHLIHSVYGNGHLQSLSGSCPKPVRSSGVEEFLHHISRCDTFCVCEWSSPEFLRLIYETSEYRLVIHPQGRWRGTAYKSSERNPVPGRFLYFIFGVLLGHGEEPDTVGK</sequence>
<accession>A0A7S1T4Q6</accession>
<protein>
    <submittedName>
        <fullName evidence="1">Uncharacterized protein</fullName>
    </submittedName>
</protein>
<reference evidence="1" key="1">
    <citation type="submission" date="2021-01" db="EMBL/GenBank/DDBJ databases">
        <authorList>
            <person name="Corre E."/>
            <person name="Pelletier E."/>
            <person name="Niang G."/>
            <person name="Scheremetjew M."/>
            <person name="Finn R."/>
            <person name="Kale V."/>
            <person name="Holt S."/>
            <person name="Cochrane G."/>
            <person name="Meng A."/>
            <person name="Brown T."/>
            <person name="Cohen L."/>
        </authorList>
    </citation>
    <scope>NUCLEOTIDE SEQUENCE</scope>
    <source>
        <strain evidence="1">SAG 36.94</strain>
    </source>
</reference>
<evidence type="ECO:0000313" key="1">
    <source>
        <dbReference type="EMBL" id="CAD9221039.1"/>
    </source>
</evidence>
<name>A0A7S1T4Q6_9RHOD</name>